<dbReference type="AlphaFoldDB" id="A0A556CD53"/>
<dbReference type="Gene3D" id="3.40.50.12780">
    <property type="entry name" value="N-terminal domain of ligase-like"/>
    <property type="match status" value="1"/>
</dbReference>
<dbReference type="SUPFAM" id="SSF56801">
    <property type="entry name" value="Acetyl-CoA synthetase-like"/>
    <property type="match status" value="1"/>
</dbReference>
<dbReference type="InterPro" id="IPR042099">
    <property type="entry name" value="ANL_N_sf"/>
</dbReference>
<gene>
    <name evidence="3" type="ORF">FO013_13185</name>
</gene>
<keyword evidence="4" id="KW-1185">Reference proteome</keyword>
<sequence length="433" mass="45585">MQTSNRTSVPTRNRTSTREDEEARTEQGVAEAAVTSAFPVAELVGLPADRARSDPHGPCLSWPGGSLDNAEFASAVAATAVAMRTQFRIGQGTVVGVLLDNVPEIVTTMFATWSLGAVLTPINPALTNDEVSFQLDDSGAVLLIGDSHAEVVADVRGLSFLSVDDECFRGGAEPISDLAVRGGDGSLIVYASPTTGRPKGCLLSHSNVSAMAWSTLTGIDFGADARSLLVLPLFDCRGLLAGTVSSLMFGGSVHVLPSFDPRTFWGVVEEERPTYFSTVPTIISALEATKKRDVDASSLQFVICGAAPMSLDVITRFESKFEVPILEGYGLSECSAAVTLNRNDGTRRLGTVGTALPGITVAIRSPDGRDLPAGEVGEVVVSGLTVMRGFLGRPEETAEMLKDGWLHTGDLGFLDEDGFLTLVECVDSVDAAV</sequence>
<evidence type="ECO:0000259" key="2">
    <source>
        <dbReference type="Pfam" id="PF00501"/>
    </source>
</evidence>
<evidence type="ECO:0000313" key="3">
    <source>
        <dbReference type="EMBL" id="TSI14988.1"/>
    </source>
</evidence>
<feature type="region of interest" description="Disordered" evidence="1">
    <location>
        <begin position="1"/>
        <end position="31"/>
    </location>
</feature>
<evidence type="ECO:0000256" key="1">
    <source>
        <dbReference type="SAM" id="MobiDB-lite"/>
    </source>
</evidence>
<dbReference type="InterPro" id="IPR000873">
    <property type="entry name" value="AMP-dep_synth/lig_dom"/>
</dbReference>
<dbReference type="EMBL" id="VLTK01000007">
    <property type="protein sequence ID" value="TSI14988.1"/>
    <property type="molecule type" value="Genomic_DNA"/>
</dbReference>
<name>A0A556CD53_BREAU</name>
<feature type="compositionally biased region" description="Polar residues" evidence="1">
    <location>
        <begin position="1"/>
        <end position="14"/>
    </location>
</feature>
<accession>A0A556CD53</accession>
<evidence type="ECO:0000313" key="4">
    <source>
        <dbReference type="Proteomes" id="UP000316406"/>
    </source>
</evidence>
<organism evidence="3 4">
    <name type="scientific">Brevibacterium aurantiacum</name>
    <dbReference type="NCBI Taxonomy" id="273384"/>
    <lineage>
        <taxon>Bacteria</taxon>
        <taxon>Bacillati</taxon>
        <taxon>Actinomycetota</taxon>
        <taxon>Actinomycetes</taxon>
        <taxon>Micrococcales</taxon>
        <taxon>Brevibacteriaceae</taxon>
        <taxon>Brevibacterium</taxon>
    </lineage>
</organism>
<comment type="caution">
    <text evidence="3">The sequence shown here is derived from an EMBL/GenBank/DDBJ whole genome shotgun (WGS) entry which is preliminary data.</text>
</comment>
<keyword evidence="3" id="KW-0436">Ligase</keyword>
<dbReference type="GO" id="GO:0016405">
    <property type="term" value="F:CoA-ligase activity"/>
    <property type="evidence" value="ECO:0007669"/>
    <property type="project" value="TreeGrafter"/>
</dbReference>
<reference evidence="3 4" key="1">
    <citation type="submission" date="2019-07" db="EMBL/GenBank/DDBJ databases">
        <title>Draft genome sequence of Brevibacterium aurantiacum XU54 isolated from Xinjiang China.</title>
        <authorList>
            <person name="Xu X."/>
        </authorList>
    </citation>
    <scope>NUCLEOTIDE SEQUENCE [LARGE SCALE GENOMIC DNA]</scope>
    <source>
        <strain evidence="3 4">XU54</strain>
    </source>
</reference>
<dbReference type="RefSeq" id="WP_143923035.1">
    <property type="nucleotide sequence ID" value="NZ_VLTK01000007.1"/>
</dbReference>
<dbReference type="Pfam" id="PF00501">
    <property type="entry name" value="AMP-binding"/>
    <property type="match status" value="1"/>
</dbReference>
<feature type="domain" description="AMP-dependent synthetase/ligase" evidence="2">
    <location>
        <begin position="50"/>
        <end position="391"/>
    </location>
</feature>
<dbReference type="PANTHER" id="PTHR24096">
    <property type="entry name" value="LONG-CHAIN-FATTY-ACID--COA LIGASE"/>
    <property type="match status" value="1"/>
</dbReference>
<protein>
    <submittedName>
        <fullName evidence="3">Long-chain fatty acid--CoA ligase</fullName>
    </submittedName>
</protein>
<dbReference type="Proteomes" id="UP000316406">
    <property type="component" value="Unassembled WGS sequence"/>
</dbReference>
<proteinExistence type="predicted"/>
<dbReference type="OrthoDB" id="9803968at2"/>